<gene>
    <name evidence="2" type="ORF">J2S75_004101</name>
</gene>
<dbReference type="EMBL" id="JAUSUI010000011">
    <property type="protein sequence ID" value="MDQ0305051.1"/>
    <property type="molecule type" value="Genomic_DNA"/>
</dbReference>
<keyword evidence="1" id="KW-0812">Transmembrane</keyword>
<name>A0ABU0BIB5_9HYPH</name>
<keyword evidence="1" id="KW-1133">Transmembrane helix</keyword>
<dbReference type="Proteomes" id="UP001224682">
    <property type="component" value="Unassembled WGS sequence"/>
</dbReference>
<keyword evidence="1" id="KW-0472">Membrane</keyword>
<keyword evidence="3" id="KW-1185">Reference proteome</keyword>
<dbReference type="RefSeq" id="WP_307022755.1">
    <property type="nucleotide sequence ID" value="NZ_JAUSUI010000011.1"/>
</dbReference>
<organism evidence="2 3">
    <name type="scientific">Ancylobacter polymorphus</name>
    <dbReference type="NCBI Taxonomy" id="223390"/>
    <lineage>
        <taxon>Bacteria</taxon>
        <taxon>Pseudomonadati</taxon>
        <taxon>Pseudomonadota</taxon>
        <taxon>Alphaproteobacteria</taxon>
        <taxon>Hyphomicrobiales</taxon>
        <taxon>Xanthobacteraceae</taxon>
        <taxon>Ancylobacter</taxon>
    </lineage>
</organism>
<comment type="caution">
    <text evidence="2">The sequence shown here is derived from an EMBL/GenBank/DDBJ whole genome shotgun (WGS) entry which is preliminary data.</text>
</comment>
<evidence type="ECO:0000256" key="1">
    <source>
        <dbReference type="SAM" id="Phobius"/>
    </source>
</evidence>
<evidence type="ECO:0000313" key="2">
    <source>
        <dbReference type="EMBL" id="MDQ0305051.1"/>
    </source>
</evidence>
<sequence>MPQRTALRLALGLIAALAAIWFISSFFVLEDENPRGSLGQPQPAFALSTAR</sequence>
<reference evidence="2 3" key="1">
    <citation type="submission" date="2023-07" db="EMBL/GenBank/DDBJ databases">
        <title>Genomic Encyclopedia of Type Strains, Phase IV (KMG-IV): sequencing the most valuable type-strain genomes for metagenomic binning, comparative biology and taxonomic classification.</title>
        <authorList>
            <person name="Goeker M."/>
        </authorList>
    </citation>
    <scope>NUCLEOTIDE SEQUENCE [LARGE SCALE GENOMIC DNA]</scope>
    <source>
        <strain evidence="2 3">DSM 2457</strain>
    </source>
</reference>
<proteinExistence type="predicted"/>
<accession>A0ABU0BIB5</accession>
<evidence type="ECO:0000313" key="3">
    <source>
        <dbReference type="Proteomes" id="UP001224682"/>
    </source>
</evidence>
<feature type="transmembrane region" description="Helical" evidence="1">
    <location>
        <begin position="7"/>
        <end position="29"/>
    </location>
</feature>
<protein>
    <submittedName>
        <fullName evidence="2">Uncharacterized protein</fullName>
    </submittedName>
</protein>